<dbReference type="Proteomes" id="UP000606600">
    <property type="component" value="Unassembled WGS sequence"/>
</dbReference>
<sequence>METFTETINLLERSNFYYSLIIGMDNRYIHVSRHYNRNFDFLNESLVGKPFYITLHPDDIKICREVGGKCFENPGKLFPATLRKHDGRGGFVVTQWEFKAIFDDDGQPYGIFCMGHNITEHVAVTHQLEDAKAEIEDKTGKLNHIGFIQSHVVRRPLANILGLANVLGSMEVDHNLAGITNMIVNSVTELDQAIKNIVDETSD</sequence>
<dbReference type="Gene3D" id="1.10.287.130">
    <property type="match status" value="1"/>
</dbReference>
<gene>
    <name evidence="1" type="ORF">IDJ77_25265</name>
</gene>
<keyword evidence="2" id="KW-1185">Reference proteome</keyword>
<dbReference type="EMBL" id="JACWMY010000016">
    <property type="protein sequence ID" value="MBD1367146.1"/>
    <property type="molecule type" value="Genomic_DNA"/>
</dbReference>
<dbReference type="SUPFAM" id="SSF55785">
    <property type="entry name" value="PYP-like sensor domain (PAS domain)"/>
    <property type="match status" value="1"/>
</dbReference>
<dbReference type="InterPro" id="IPR035965">
    <property type="entry name" value="PAS-like_dom_sf"/>
</dbReference>
<dbReference type="RefSeq" id="WP_191191775.1">
    <property type="nucleotide sequence ID" value="NZ_JACWMY010000016.1"/>
</dbReference>
<organism evidence="1 2">
    <name type="scientific">Mucilaginibacter pankratovii</name>
    <dbReference type="NCBI Taxonomy" id="2772110"/>
    <lineage>
        <taxon>Bacteria</taxon>
        <taxon>Pseudomonadati</taxon>
        <taxon>Bacteroidota</taxon>
        <taxon>Sphingobacteriia</taxon>
        <taxon>Sphingobacteriales</taxon>
        <taxon>Sphingobacteriaceae</taxon>
        <taxon>Mucilaginibacter</taxon>
    </lineage>
</organism>
<evidence type="ECO:0008006" key="3">
    <source>
        <dbReference type="Google" id="ProtNLM"/>
    </source>
</evidence>
<accession>A0ABR7WXY5</accession>
<name>A0ABR7WXY5_9SPHI</name>
<evidence type="ECO:0000313" key="1">
    <source>
        <dbReference type="EMBL" id="MBD1367146.1"/>
    </source>
</evidence>
<comment type="caution">
    <text evidence="1">The sequence shown here is derived from an EMBL/GenBank/DDBJ whole genome shotgun (WGS) entry which is preliminary data.</text>
</comment>
<dbReference type="InterPro" id="IPR000014">
    <property type="entry name" value="PAS"/>
</dbReference>
<protein>
    <recommendedName>
        <fullName evidence="3">PAS domain S-box-containing protein</fullName>
    </recommendedName>
</protein>
<reference evidence="1 2" key="1">
    <citation type="submission" date="2020-09" db="EMBL/GenBank/DDBJ databases">
        <title>Novel species of Mucilaginibacter isolated from a glacier on the Tibetan Plateau.</title>
        <authorList>
            <person name="Liu Q."/>
            <person name="Xin Y.-H."/>
        </authorList>
    </citation>
    <scope>NUCLEOTIDE SEQUENCE [LARGE SCALE GENOMIC DNA]</scope>
    <source>
        <strain evidence="1 2">ZT4R22</strain>
    </source>
</reference>
<evidence type="ECO:0000313" key="2">
    <source>
        <dbReference type="Proteomes" id="UP000606600"/>
    </source>
</evidence>
<proteinExistence type="predicted"/>
<dbReference type="CDD" id="cd00130">
    <property type="entry name" value="PAS"/>
    <property type="match status" value="1"/>
</dbReference>
<dbReference type="Gene3D" id="3.30.450.20">
    <property type="entry name" value="PAS domain"/>
    <property type="match status" value="1"/>
</dbReference>